<evidence type="ECO:0000313" key="9">
    <source>
        <dbReference type="Proteomes" id="UP000295310"/>
    </source>
</evidence>
<evidence type="ECO:0000256" key="4">
    <source>
        <dbReference type="ARBA" id="ARBA00022989"/>
    </source>
</evidence>
<evidence type="ECO:0000259" key="7">
    <source>
        <dbReference type="Pfam" id="PF10035"/>
    </source>
</evidence>
<dbReference type="CDD" id="cd16380">
    <property type="entry name" value="YitT_C"/>
    <property type="match status" value="1"/>
</dbReference>
<dbReference type="EMBL" id="SCWA01000009">
    <property type="protein sequence ID" value="TDL97806.1"/>
    <property type="molecule type" value="Genomic_DNA"/>
</dbReference>
<keyword evidence="2" id="KW-1003">Cell membrane</keyword>
<sequence length="292" mass="32440">MNIKLKASNIILILIGSIIFSFGIINFNMAYHLTEGGFTGIALILYHLFGISPALMNLIFNIPLFIIGYKFLGRTSFLYTLIGSLSSSFFLYIFEKFPFNFSLAEQDLFLVALLGGVMIGIGLGIILRAGGTTGGVDIIARVTKKEFNWPMGQVIFIFDCIVLVITYFALGDIRITLYTLICVFVGGKIIDIVQDAGYTARGALIISDEYNQIGDAINTVLERGVTQISAHGQYSKTERPMLYCVVPKNEISRLRQLIHAIDPHAFVSMLEVHEVHGEGFTLDENKQLIQQH</sequence>
<protein>
    <submittedName>
        <fullName evidence="8">YitT family protein</fullName>
    </submittedName>
</protein>
<organism evidence="8 9">
    <name type="scientific">Macrococcus brunensis</name>
    <dbReference type="NCBI Taxonomy" id="198483"/>
    <lineage>
        <taxon>Bacteria</taxon>
        <taxon>Bacillati</taxon>
        <taxon>Bacillota</taxon>
        <taxon>Bacilli</taxon>
        <taxon>Bacillales</taxon>
        <taxon>Staphylococcaceae</taxon>
        <taxon>Macrococcus</taxon>
    </lineage>
</organism>
<feature type="transmembrane region" description="Helical" evidence="6">
    <location>
        <begin position="76"/>
        <end position="94"/>
    </location>
</feature>
<evidence type="ECO:0000256" key="1">
    <source>
        <dbReference type="ARBA" id="ARBA00004651"/>
    </source>
</evidence>
<feature type="transmembrane region" description="Helical" evidence="6">
    <location>
        <begin position="147"/>
        <end position="169"/>
    </location>
</feature>
<evidence type="ECO:0000256" key="2">
    <source>
        <dbReference type="ARBA" id="ARBA00022475"/>
    </source>
</evidence>
<dbReference type="InterPro" id="IPR019264">
    <property type="entry name" value="DUF2179"/>
</dbReference>
<evidence type="ECO:0000256" key="6">
    <source>
        <dbReference type="SAM" id="Phobius"/>
    </source>
</evidence>
<accession>A0A4V3BDD7</accession>
<evidence type="ECO:0000256" key="3">
    <source>
        <dbReference type="ARBA" id="ARBA00022692"/>
    </source>
</evidence>
<dbReference type="OrthoDB" id="1758221at2"/>
<dbReference type="InterPro" id="IPR015867">
    <property type="entry name" value="N-reg_PII/ATP_PRibTrfase_C"/>
</dbReference>
<comment type="subcellular location">
    <subcellularLocation>
        <location evidence="1">Cell membrane</location>
        <topology evidence="1">Multi-pass membrane protein</topology>
    </subcellularLocation>
</comment>
<feature type="transmembrane region" description="Helical" evidence="6">
    <location>
        <begin position="109"/>
        <end position="127"/>
    </location>
</feature>
<dbReference type="PANTHER" id="PTHR33545:SF10">
    <property type="entry name" value="UPF0750 MEMBRANE PROTEIN YPJC"/>
    <property type="match status" value="1"/>
</dbReference>
<evidence type="ECO:0000256" key="5">
    <source>
        <dbReference type="ARBA" id="ARBA00023136"/>
    </source>
</evidence>
<keyword evidence="9" id="KW-1185">Reference proteome</keyword>
<reference evidence="8 9" key="1">
    <citation type="submission" date="2019-01" db="EMBL/GenBank/DDBJ databases">
        <title>Draft genome sequences of the type strains of six Macrococcus species.</title>
        <authorList>
            <person name="Mazhar S."/>
            <person name="Altermann E."/>
            <person name="Hill C."/>
            <person name="Mcauliffe O."/>
        </authorList>
    </citation>
    <scope>NUCLEOTIDE SEQUENCE [LARGE SCALE GENOMIC DNA]</scope>
    <source>
        <strain evidence="8 9">CCM4811</strain>
    </source>
</reference>
<dbReference type="AlphaFoldDB" id="A0A4V3BDD7"/>
<feature type="domain" description="DUF2179" evidence="7">
    <location>
        <begin position="223"/>
        <end position="277"/>
    </location>
</feature>
<gene>
    <name evidence="8" type="ORF">ERX27_05985</name>
</gene>
<keyword evidence="5 6" id="KW-0472">Membrane</keyword>
<keyword evidence="4 6" id="KW-1133">Transmembrane helix</keyword>
<dbReference type="InterPro" id="IPR003740">
    <property type="entry name" value="YitT"/>
</dbReference>
<dbReference type="PIRSF" id="PIRSF006483">
    <property type="entry name" value="Membrane_protein_YitT"/>
    <property type="match status" value="1"/>
</dbReference>
<dbReference type="Gene3D" id="3.30.70.120">
    <property type="match status" value="1"/>
</dbReference>
<dbReference type="Proteomes" id="UP000295310">
    <property type="component" value="Unassembled WGS sequence"/>
</dbReference>
<dbReference type="PANTHER" id="PTHR33545">
    <property type="entry name" value="UPF0750 MEMBRANE PROTEIN YITT-RELATED"/>
    <property type="match status" value="1"/>
</dbReference>
<feature type="transmembrane region" description="Helical" evidence="6">
    <location>
        <begin position="12"/>
        <end position="31"/>
    </location>
</feature>
<dbReference type="Pfam" id="PF02588">
    <property type="entry name" value="YitT_membrane"/>
    <property type="match status" value="1"/>
</dbReference>
<dbReference type="RefSeq" id="WP_133431930.1">
    <property type="nucleotide sequence ID" value="NZ_SCWA01000009.1"/>
</dbReference>
<dbReference type="Pfam" id="PF10035">
    <property type="entry name" value="DUF2179"/>
    <property type="match status" value="1"/>
</dbReference>
<comment type="caution">
    <text evidence="8">The sequence shown here is derived from an EMBL/GenBank/DDBJ whole genome shotgun (WGS) entry which is preliminary data.</text>
</comment>
<proteinExistence type="predicted"/>
<dbReference type="GO" id="GO:0005886">
    <property type="term" value="C:plasma membrane"/>
    <property type="evidence" value="ECO:0007669"/>
    <property type="project" value="UniProtKB-SubCell"/>
</dbReference>
<feature type="transmembrane region" description="Helical" evidence="6">
    <location>
        <begin position="43"/>
        <end position="69"/>
    </location>
</feature>
<dbReference type="InterPro" id="IPR051461">
    <property type="entry name" value="UPF0750_membrane"/>
</dbReference>
<evidence type="ECO:0000313" key="8">
    <source>
        <dbReference type="EMBL" id="TDL97806.1"/>
    </source>
</evidence>
<keyword evidence="3 6" id="KW-0812">Transmembrane</keyword>
<name>A0A4V3BDD7_9STAP</name>